<keyword evidence="2" id="KW-0812">Transmembrane</keyword>
<evidence type="ECO:0000256" key="2">
    <source>
        <dbReference type="SAM" id="Phobius"/>
    </source>
</evidence>
<dbReference type="GO" id="GO:0016780">
    <property type="term" value="F:phosphotransferase activity, for other substituted phosphate groups"/>
    <property type="evidence" value="ECO:0007669"/>
    <property type="project" value="TreeGrafter"/>
</dbReference>
<dbReference type="RefSeq" id="WP_036865753.1">
    <property type="nucleotide sequence ID" value="NZ_JRNS01000437.1"/>
</dbReference>
<dbReference type="EMBL" id="JRNS01000437">
    <property type="protein sequence ID" value="KGF46082.1"/>
    <property type="molecule type" value="Genomic_DNA"/>
</dbReference>
<dbReference type="Pfam" id="PF02397">
    <property type="entry name" value="Bac_transf"/>
    <property type="match status" value="1"/>
</dbReference>
<comment type="caution">
    <text evidence="4">The sequence shown here is derived from an EMBL/GenBank/DDBJ whole genome shotgun (WGS) entry which is preliminary data.</text>
</comment>
<feature type="transmembrane region" description="Helical" evidence="2">
    <location>
        <begin position="12"/>
        <end position="30"/>
    </location>
</feature>
<sequence length="211" mass="24032">MFLKWLFDKLASLFGLLFLSPVLLVVAILIKVKMPGPILFCQKRIGQYGKLFTVYKFRSMTVKVEASVASRHSEATSIASTEQCRITPLGEKLRRYKLDELPELWNVLKGDMSFVGPRPDVPGYADQLQGEERDILKLKPGITGPASLKYRNEEELLASVENPAQYNDEVIFPDKVKLNLYYLKNYSFIKDIQMIVCTVLGKKMDYAGEKI</sequence>
<comment type="similarity">
    <text evidence="1">Belongs to the bacterial sugar transferase family.</text>
</comment>
<proteinExistence type="inferred from homology"/>
<dbReference type="AlphaFoldDB" id="A0A096BTM6"/>
<name>A0A096BTM6_9BACT</name>
<accession>A0A096BTM6</accession>
<dbReference type="InterPro" id="IPR003362">
    <property type="entry name" value="Bact_transf"/>
</dbReference>
<gene>
    <name evidence="4" type="ORF">HMPREF0661_08980</name>
</gene>
<organism evidence="4 5">
    <name type="scientific">Prevotella melaninogenica DNF00666</name>
    <dbReference type="NCBI Taxonomy" id="1401073"/>
    <lineage>
        <taxon>Bacteria</taxon>
        <taxon>Pseudomonadati</taxon>
        <taxon>Bacteroidota</taxon>
        <taxon>Bacteroidia</taxon>
        <taxon>Bacteroidales</taxon>
        <taxon>Prevotellaceae</taxon>
        <taxon>Prevotella</taxon>
    </lineage>
</organism>
<dbReference type="PANTHER" id="PTHR30576">
    <property type="entry name" value="COLANIC BIOSYNTHESIS UDP-GLUCOSE LIPID CARRIER TRANSFERASE"/>
    <property type="match status" value="1"/>
</dbReference>
<feature type="domain" description="Bacterial sugar transferase" evidence="3">
    <location>
        <begin position="4"/>
        <end position="199"/>
    </location>
</feature>
<evidence type="ECO:0000259" key="3">
    <source>
        <dbReference type="Pfam" id="PF02397"/>
    </source>
</evidence>
<evidence type="ECO:0000313" key="4">
    <source>
        <dbReference type="EMBL" id="KGF46082.1"/>
    </source>
</evidence>
<keyword evidence="2" id="KW-0472">Membrane</keyword>
<evidence type="ECO:0000313" key="5">
    <source>
        <dbReference type="Proteomes" id="UP000029578"/>
    </source>
</evidence>
<evidence type="ECO:0000256" key="1">
    <source>
        <dbReference type="ARBA" id="ARBA00006464"/>
    </source>
</evidence>
<keyword evidence="4" id="KW-0808">Transferase</keyword>
<dbReference type="PANTHER" id="PTHR30576:SF20">
    <property type="entry name" value="QUINOVOSAMINEPHOSPHOTRANSFERAE-RELATED"/>
    <property type="match status" value="1"/>
</dbReference>
<dbReference type="Proteomes" id="UP000029578">
    <property type="component" value="Unassembled WGS sequence"/>
</dbReference>
<keyword evidence="2" id="KW-1133">Transmembrane helix</keyword>
<protein>
    <submittedName>
        <fullName evidence="4">Sugar transferase</fullName>
    </submittedName>
</protein>
<reference evidence="4 5" key="1">
    <citation type="submission" date="2014-07" db="EMBL/GenBank/DDBJ databases">
        <authorList>
            <person name="McCorrison J."/>
            <person name="Sanka R."/>
            <person name="Torralba M."/>
            <person name="Gillis M."/>
            <person name="Haft D.H."/>
            <person name="Methe B."/>
            <person name="Sutton G."/>
            <person name="Nelson K.E."/>
        </authorList>
    </citation>
    <scope>NUCLEOTIDE SEQUENCE [LARGE SCALE GENOMIC DNA]</scope>
    <source>
        <strain evidence="4 5">DNF00666</strain>
    </source>
</reference>